<organism evidence="3 4">
    <name type="scientific">Globisporangium ultimum (strain ATCC 200006 / CBS 805.95 / DAOM BR144)</name>
    <name type="common">Pythium ultimum</name>
    <dbReference type="NCBI Taxonomy" id="431595"/>
    <lineage>
        <taxon>Eukaryota</taxon>
        <taxon>Sar</taxon>
        <taxon>Stramenopiles</taxon>
        <taxon>Oomycota</taxon>
        <taxon>Peronosporomycetes</taxon>
        <taxon>Pythiales</taxon>
        <taxon>Pythiaceae</taxon>
        <taxon>Globisporangium</taxon>
    </lineage>
</organism>
<feature type="compositionally biased region" description="Low complexity" evidence="2">
    <location>
        <begin position="128"/>
        <end position="154"/>
    </location>
</feature>
<dbReference type="AlphaFoldDB" id="K3X379"/>
<feature type="region of interest" description="Disordered" evidence="2">
    <location>
        <begin position="30"/>
        <end position="70"/>
    </location>
</feature>
<keyword evidence="1" id="KW-0175">Coiled coil</keyword>
<reference evidence="3" key="3">
    <citation type="submission" date="2015-02" db="UniProtKB">
        <authorList>
            <consortium name="EnsemblProtists"/>
        </authorList>
    </citation>
    <scope>IDENTIFICATION</scope>
    <source>
        <strain evidence="3">DAOM BR144</strain>
    </source>
</reference>
<dbReference type="eggNOG" id="ENOG502SHZX">
    <property type="taxonomic scope" value="Eukaryota"/>
</dbReference>
<dbReference type="EnsemblProtists" id="PYU1_T011678">
    <property type="protein sequence ID" value="PYU1_T011678"/>
    <property type="gene ID" value="PYU1_G011652"/>
</dbReference>
<feature type="region of interest" description="Disordered" evidence="2">
    <location>
        <begin position="90"/>
        <end position="112"/>
    </location>
</feature>
<feature type="coiled-coil region" evidence="1">
    <location>
        <begin position="188"/>
        <end position="237"/>
    </location>
</feature>
<proteinExistence type="predicted"/>
<protein>
    <submittedName>
        <fullName evidence="3">Uncharacterized protein</fullName>
    </submittedName>
</protein>
<reference evidence="4" key="1">
    <citation type="journal article" date="2010" name="Genome Biol.">
        <title>Genome sequence of the necrotrophic plant pathogen Pythium ultimum reveals original pathogenicity mechanisms and effector repertoire.</title>
        <authorList>
            <person name="Levesque C.A."/>
            <person name="Brouwer H."/>
            <person name="Cano L."/>
            <person name="Hamilton J.P."/>
            <person name="Holt C."/>
            <person name="Huitema E."/>
            <person name="Raffaele S."/>
            <person name="Robideau G.P."/>
            <person name="Thines M."/>
            <person name="Win J."/>
            <person name="Zerillo M.M."/>
            <person name="Beakes G.W."/>
            <person name="Boore J.L."/>
            <person name="Busam D."/>
            <person name="Dumas B."/>
            <person name="Ferriera S."/>
            <person name="Fuerstenberg S.I."/>
            <person name="Gachon C.M."/>
            <person name="Gaulin E."/>
            <person name="Govers F."/>
            <person name="Grenville-Briggs L."/>
            <person name="Horner N."/>
            <person name="Hostetler J."/>
            <person name="Jiang R.H."/>
            <person name="Johnson J."/>
            <person name="Krajaejun T."/>
            <person name="Lin H."/>
            <person name="Meijer H.J."/>
            <person name="Moore B."/>
            <person name="Morris P."/>
            <person name="Phuntmart V."/>
            <person name="Puiu D."/>
            <person name="Shetty J."/>
            <person name="Stajich J.E."/>
            <person name="Tripathy S."/>
            <person name="Wawra S."/>
            <person name="van West P."/>
            <person name="Whitty B.R."/>
            <person name="Coutinho P.M."/>
            <person name="Henrissat B."/>
            <person name="Martin F."/>
            <person name="Thomas P.D."/>
            <person name="Tyler B.M."/>
            <person name="De Vries R.P."/>
            <person name="Kamoun S."/>
            <person name="Yandell M."/>
            <person name="Tisserat N."/>
            <person name="Buell C.R."/>
        </authorList>
    </citation>
    <scope>NUCLEOTIDE SEQUENCE</scope>
    <source>
        <strain evidence="4">DAOM:BR144</strain>
    </source>
</reference>
<reference evidence="4" key="2">
    <citation type="submission" date="2010-04" db="EMBL/GenBank/DDBJ databases">
        <authorList>
            <person name="Buell R."/>
            <person name="Hamilton J."/>
            <person name="Hostetler J."/>
        </authorList>
    </citation>
    <scope>NUCLEOTIDE SEQUENCE [LARGE SCALE GENOMIC DNA]</scope>
    <source>
        <strain evidence="4">DAOM:BR144</strain>
    </source>
</reference>
<dbReference type="HOGENOM" id="CLU_036567_0_1_1"/>
<evidence type="ECO:0000256" key="1">
    <source>
        <dbReference type="SAM" id="Coils"/>
    </source>
</evidence>
<dbReference type="InParanoid" id="K3X379"/>
<dbReference type="VEuPathDB" id="FungiDB:PYU1_G011652"/>
<feature type="compositionally biased region" description="Low complexity" evidence="2">
    <location>
        <begin position="42"/>
        <end position="53"/>
    </location>
</feature>
<sequence>MPLPNYQQRAVQIAAESMTALFAASSAAPATPVAPGYRSVGSSPCASPASLSAFGTTPRGDGDDDDASAAKKIEPRIKLPSLKRKLGVTAVTSTPLDTQPKKSRKTTPIKPLRPVTAVNVSEDAAAESDAASVSSSSSGADLTSTGAAAATSELNDNGDEITASQETKKPKRKVRIRKPTYAVRKEEKDVLLKELQTLQAQVTFLKERAGIPDLSRHRDLEARLQCNEAMREALREQQLGLANAQSAVHECLNAQLVNPLASYIHLGREWHERRATLLALKDRKLQDAYDYIQARMRTLDPLKPHMTDDRFENAQGEYCCVRFEMLQFEGVRSVKQVYDALFFYLTNMEVSISEKLGHIPSRDYYDTVDKSISTHRLLSNDCGIELELNGAMFAQYFDAHAPSKGAPCGIVAVDSVDNDDLHPYTPSGRVRKDISACVVLSQHMRKKKDAPHEEELVVVMTRGAFLKLSHAGVEISPQTRLEIRDGIARWGHAMLKCMYDILYPQID</sequence>
<evidence type="ECO:0000313" key="3">
    <source>
        <dbReference type="EnsemblProtists" id="PYU1_T011678"/>
    </source>
</evidence>
<keyword evidence="4" id="KW-1185">Reference proteome</keyword>
<name>K3X379_GLOUD</name>
<evidence type="ECO:0000256" key="2">
    <source>
        <dbReference type="SAM" id="MobiDB-lite"/>
    </source>
</evidence>
<feature type="region of interest" description="Disordered" evidence="2">
    <location>
        <begin position="128"/>
        <end position="175"/>
    </location>
</feature>
<accession>K3X379</accession>
<evidence type="ECO:0000313" key="4">
    <source>
        <dbReference type="Proteomes" id="UP000019132"/>
    </source>
</evidence>
<dbReference type="EMBL" id="GL376611">
    <property type="status" value="NOT_ANNOTATED_CDS"/>
    <property type="molecule type" value="Genomic_DNA"/>
</dbReference>
<dbReference type="Proteomes" id="UP000019132">
    <property type="component" value="Unassembled WGS sequence"/>
</dbReference>